<evidence type="ECO:0000256" key="4">
    <source>
        <dbReference type="ARBA" id="ARBA00022679"/>
    </source>
</evidence>
<keyword evidence="5" id="KW-0547">Nucleotide-binding</keyword>
<dbReference type="SUPFAM" id="SSF55874">
    <property type="entry name" value="ATPase domain of HSP90 chaperone/DNA topoisomerase II/histidine kinase"/>
    <property type="match status" value="1"/>
</dbReference>
<evidence type="ECO:0000256" key="8">
    <source>
        <dbReference type="ARBA" id="ARBA00023012"/>
    </source>
</evidence>
<dbReference type="GO" id="GO:0005524">
    <property type="term" value="F:ATP binding"/>
    <property type="evidence" value="ECO:0007669"/>
    <property type="project" value="UniProtKB-KW"/>
</dbReference>
<evidence type="ECO:0000313" key="11">
    <source>
        <dbReference type="Proteomes" id="UP000215509"/>
    </source>
</evidence>
<evidence type="ECO:0000259" key="9">
    <source>
        <dbReference type="PROSITE" id="PS50109"/>
    </source>
</evidence>
<dbReference type="InterPro" id="IPR036890">
    <property type="entry name" value="HATPase_C_sf"/>
</dbReference>
<organism evidence="10 11">
    <name type="scientific">Paenibacillus rigui</name>
    <dbReference type="NCBI Taxonomy" id="554312"/>
    <lineage>
        <taxon>Bacteria</taxon>
        <taxon>Bacillati</taxon>
        <taxon>Bacillota</taxon>
        <taxon>Bacilli</taxon>
        <taxon>Bacillales</taxon>
        <taxon>Paenibacillaceae</taxon>
        <taxon>Paenibacillus</taxon>
    </lineage>
</organism>
<gene>
    <name evidence="10" type="ORF">CF651_06340</name>
</gene>
<dbReference type="PRINTS" id="PR00344">
    <property type="entry name" value="BCTRLSENSOR"/>
</dbReference>
<dbReference type="PANTHER" id="PTHR43065:SF10">
    <property type="entry name" value="PEROXIDE STRESS-ACTIVATED HISTIDINE KINASE MAK3"/>
    <property type="match status" value="1"/>
</dbReference>
<dbReference type="Pfam" id="PF00512">
    <property type="entry name" value="HisKA"/>
    <property type="match status" value="1"/>
</dbReference>
<evidence type="ECO:0000256" key="1">
    <source>
        <dbReference type="ARBA" id="ARBA00000085"/>
    </source>
</evidence>
<sequence>MDIEPWLTEIKKRKTQYIEYWIEQFNDQFVDQYDHAALYKQGDTLFDFFVDLHIPAEEHSIQWLVDDWCRKYKEVNVHIIHIITGAHLWRKTFLEIESEVITIAQYRDISYRIDQFERVMCECYWNQAVSAMREKDQAIHALHDDRINLIGKMAASMAHEIRNPLTAIKGFLKLLSSSLRYPDPTKFQTYIGYIENECNNIHMQVTGFLSFSKRPIMEEEMAVLPIKPTLEYSLSLLNPRLINENVELTVSVPSGLFVKVQKLAFQQVLSNLINNGIDALSEIKYNKKMHISCFEDQETVHIHVSNNGPRIPEEISRTIFAPFVTNKADGTGLGLAICKQIMSKNNGDISFTSNEFATTFMLTFQKNASSAITNT</sequence>
<keyword evidence="4" id="KW-0808">Transferase</keyword>
<dbReference type="AlphaFoldDB" id="A0A229UVU0"/>
<evidence type="ECO:0000256" key="5">
    <source>
        <dbReference type="ARBA" id="ARBA00022741"/>
    </source>
</evidence>
<protein>
    <recommendedName>
        <fullName evidence="2">histidine kinase</fullName>
        <ecNumber evidence="2">2.7.13.3</ecNumber>
    </recommendedName>
</protein>
<dbReference type="PANTHER" id="PTHR43065">
    <property type="entry name" value="SENSOR HISTIDINE KINASE"/>
    <property type="match status" value="1"/>
</dbReference>
<keyword evidence="7" id="KW-0067">ATP-binding</keyword>
<evidence type="ECO:0000256" key="2">
    <source>
        <dbReference type="ARBA" id="ARBA00012438"/>
    </source>
</evidence>
<keyword evidence="8" id="KW-0902">Two-component regulatory system</keyword>
<dbReference type="RefSeq" id="WP_094014003.1">
    <property type="nucleotide sequence ID" value="NZ_NMQW01000008.1"/>
</dbReference>
<keyword evidence="6 10" id="KW-0418">Kinase</keyword>
<dbReference type="CDD" id="cd00082">
    <property type="entry name" value="HisKA"/>
    <property type="match status" value="1"/>
</dbReference>
<dbReference type="Proteomes" id="UP000215509">
    <property type="component" value="Unassembled WGS sequence"/>
</dbReference>
<dbReference type="Gene3D" id="3.30.565.10">
    <property type="entry name" value="Histidine kinase-like ATPase, C-terminal domain"/>
    <property type="match status" value="1"/>
</dbReference>
<keyword evidence="11" id="KW-1185">Reference proteome</keyword>
<dbReference type="SMART" id="SM00388">
    <property type="entry name" value="HisKA"/>
    <property type="match status" value="1"/>
</dbReference>
<proteinExistence type="predicted"/>
<evidence type="ECO:0000256" key="6">
    <source>
        <dbReference type="ARBA" id="ARBA00022777"/>
    </source>
</evidence>
<dbReference type="EC" id="2.7.13.3" evidence="2"/>
<keyword evidence="3" id="KW-0597">Phosphoprotein</keyword>
<dbReference type="InterPro" id="IPR004358">
    <property type="entry name" value="Sig_transdc_His_kin-like_C"/>
</dbReference>
<dbReference type="InterPro" id="IPR003594">
    <property type="entry name" value="HATPase_dom"/>
</dbReference>
<dbReference type="EMBL" id="NMQW01000008">
    <property type="protein sequence ID" value="OXM87255.1"/>
    <property type="molecule type" value="Genomic_DNA"/>
</dbReference>
<dbReference type="Gene3D" id="1.10.287.130">
    <property type="match status" value="1"/>
</dbReference>
<evidence type="ECO:0000256" key="7">
    <source>
        <dbReference type="ARBA" id="ARBA00022840"/>
    </source>
</evidence>
<dbReference type="OrthoDB" id="9815750at2"/>
<reference evidence="10 11" key="1">
    <citation type="submission" date="2017-07" db="EMBL/GenBank/DDBJ databases">
        <title>Genome sequencing and assembly of Paenibacillus rigui.</title>
        <authorList>
            <person name="Mayilraj S."/>
        </authorList>
    </citation>
    <scope>NUCLEOTIDE SEQUENCE [LARGE SCALE GENOMIC DNA]</scope>
    <source>
        <strain evidence="10 11">JCM 16352</strain>
    </source>
</reference>
<name>A0A229UVU0_9BACL</name>
<comment type="caution">
    <text evidence="10">The sequence shown here is derived from an EMBL/GenBank/DDBJ whole genome shotgun (WGS) entry which is preliminary data.</text>
</comment>
<dbReference type="GO" id="GO:0000155">
    <property type="term" value="F:phosphorelay sensor kinase activity"/>
    <property type="evidence" value="ECO:0007669"/>
    <property type="project" value="InterPro"/>
</dbReference>
<feature type="domain" description="Histidine kinase" evidence="9">
    <location>
        <begin position="156"/>
        <end position="368"/>
    </location>
</feature>
<dbReference type="InterPro" id="IPR036097">
    <property type="entry name" value="HisK_dim/P_sf"/>
</dbReference>
<dbReference type="Pfam" id="PF02518">
    <property type="entry name" value="HATPase_c"/>
    <property type="match status" value="1"/>
</dbReference>
<dbReference type="SMART" id="SM00387">
    <property type="entry name" value="HATPase_c"/>
    <property type="match status" value="1"/>
</dbReference>
<dbReference type="InterPro" id="IPR005467">
    <property type="entry name" value="His_kinase_dom"/>
</dbReference>
<accession>A0A229UVU0</accession>
<evidence type="ECO:0000256" key="3">
    <source>
        <dbReference type="ARBA" id="ARBA00022553"/>
    </source>
</evidence>
<dbReference type="InterPro" id="IPR003661">
    <property type="entry name" value="HisK_dim/P_dom"/>
</dbReference>
<dbReference type="PROSITE" id="PS50109">
    <property type="entry name" value="HIS_KIN"/>
    <property type="match status" value="1"/>
</dbReference>
<evidence type="ECO:0000313" key="10">
    <source>
        <dbReference type="EMBL" id="OXM87255.1"/>
    </source>
</evidence>
<comment type="catalytic activity">
    <reaction evidence="1">
        <text>ATP + protein L-histidine = ADP + protein N-phospho-L-histidine.</text>
        <dbReference type="EC" id="2.7.13.3"/>
    </reaction>
</comment>
<dbReference type="SUPFAM" id="SSF47384">
    <property type="entry name" value="Homodimeric domain of signal transducing histidine kinase"/>
    <property type="match status" value="1"/>
</dbReference>